<reference evidence="4 5" key="1">
    <citation type="journal article" date="2012" name="J. Bacteriol.">
        <title>Complete Genome Sequence of Providencia stuartii Clinical Isolate MRSN 2154.</title>
        <authorList>
            <person name="Clifford R.J."/>
            <person name="Hang J."/>
            <person name="Riley M.C."/>
            <person name="Onmus-Leone F."/>
            <person name="Kuschner R.A."/>
            <person name="Lesho E.P."/>
            <person name="Waterman P.E."/>
        </authorList>
    </citation>
    <scope>NUCLEOTIDE SEQUENCE [LARGE SCALE GENOMIC DNA]</scope>
    <source>
        <strain evidence="4 5">MRSN 2154</strain>
    </source>
</reference>
<dbReference type="HOGENOM" id="CLU_043456_1_0_6"/>
<dbReference type="InterPro" id="IPR027417">
    <property type="entry name" value="P-loop_NTPase"/>
</dbReference>
<dbReference type="NCBIfam" id="TIGR03167">
    <property type="entry name" value="tRNA_sel_U_synt"/>
    <property type="match status" value="1"/>
</dbReference>
<feature type="active site" description="S-selanylcysteine intermediate" evidence="2">
    <location>
        <position position="120"/>
    </location>
</feature>
<evidence type="ECO:0000313" key="4">
    <source>
        <dbReference type="EMBL" id="AFH95992.1"/>
    </source>
</evidence>
<dbReference type="EC" id="2.9.1.3" evidence="2"/>
<dbReference type="Proteomes" id="UP000005012">
    <property type="component" value="Chromosome"/>
</dbReference>
<organism evidence="4 5">
    <name type="scientific">Providencia stuartii (strain MRSN 2154)</name>
    <dbReference type="NCBI Taxonomy" id="1157951"/>
    <lineage>
        <taxon>Bacteria</taxon>
        <taxon>Pseudomonadati</taxon>
        <taxon>Pseudomonadota</taxon>
        <taxon>Gammaproteobacteria</taxon>
        <taxon>Enterobacterales</taxon>
        <taxon>Morganellaceae</taxon>
        <taxon>Providencia</taxon>
    </lineage>
</organism>
<evidence type="ECO:0000259" key="3">
    <source>
        <dbReference type="PROSITE" id="PS50206"/>
    </source>
</evidence>
<dbReference type="HAMAP" id="MF_01622">
    <property type="entry name" value="tRNA_sel_U_synth"/>
    <property type="match status" value="1"/>
</dbReference>
<dbReference type="SMART" id="SM00450">
    <property type="entry name" value="RHOD"/>
    <property type="match status" value="1"/>
</dbReference>
<comment type="subunit">
    <text evidence="2">Monomer.</text>
</comment>
<dbReference type="GO" id="GO:0043828">
    <property type="term" value="F:tRNA 2-selenouridine synthase activity"/>
    <property type="evidence" value="ECO:0007669"/>
    <property type="project" value="UniProtKB-EC"/>
</dbReference>
<dbReference type="Pfam" id="PF26341">
    <property type="entry name" value="AAA_SelU"/>
    <property type="match status" value="1"/>
</dbReference>
<dbReference type="PROSITE" id="PS50206">
    <property type="entry name" value="RHODANESE_3"/>
    <property type="match status" value="1"/>
</dbReference>
<dbReference type="CDD" id="cd01520">
    <property type="entry name" value="RHOD_YbbB"/>
    <property type="match status" value="1"/>
</dbReference>
<keyword evidence="1 2" id="KW-0711">Selenium</keyword>
<dbReference type="Gene3D" id="3.40.250.10">
    <property type="entry name" value="Rhodanese-like domain"/>
    <property type="match status" value="1"/>
</dbReference>
<evidence type="ECO:0000313" key="5">
    <source>
        <dbReference type="Proteomes" id="UP000005012"/>
    </source>
</evidence>
<gene>
    <name evidence="2" type="primary">selU</name>
    <name evidence="4" type="ordered locus">S70_21065</name>
</gene>
<dbReference type="SUPFAM" id="SSF52821">
    <property type="entry name" value="Rhodanese/Cell cycle control phosphatase"/>
    <property type="match status" value="1"/>
</dbReference>
<dbReference type="NCBIfam" id="NF008751">
    <property type="entry name" value="PRK11784.1-3"/>
    <property type="match status" value="1"/>
</dbReference>
<evidence type="ECO:0000256" key="1">
    <source>
        <dbReference type="ARBA" id="ARBA00023266"/>
    </source>
</evidence>
<reference evidence="5" key="2">
    <citation type="submission" date="2012-04" db="EMBL/GenBank/DDBJ databases">
        <title>Complete genome sequence of Providencia stuartii clinical isolate MRSN 2154.</title>
        <authorList>
            <person name="Clifford R.J."/>
            <person name="Hang J."/>
            <person name="Riley M.C."/>
            <person name="Onmus-Leone F."/>
            <person name="Kuschner R.A."/>
            <person name="Lesho E.P."/>
            <person name="Waterman P.E."/>
        </authorList>
    </citation>
    <scope>NUCLEOTIDE SEQUENCE [LARGE SCALE GENOMIC DNA]</scope>
    <source>
        <strain evidence="5">MRSN 2154</strain>
    </source>
</reference>
<dbReference type="InterPro" id="IPR017582">
    <property type="entry name" value="SelU"/>
</dbReference>
<dbReference type="PANTHER" id="PTHR30401:SF0">
    <property type="entry name" value="TRNA 2-SELENOURIDINE SYNTHASE"/>
    <property type="match status" value="1"/>
</dbReference>
<dbReference type="KEGG" id="psi:S70_21065"/>
<dbReference type="PATRIC" id="fig|1157951.4.peg.4231"/>
<keyword evidence="2" id="KW-0808">Transferase</keyword>
<comment type="function">
    <text evidence="2">Involved in the post-transcriptional modification of the uridine at the wobble position (U34) of tRNA(Lys), tRNA(Glu) and tRNA(Gln). Catalyzes the conversion of 2-thiouridine (S2U-RNA) to 2-selenouridine (Se2U-RNA). Acts in a two-step process involving geranylation of 2-thiouridine (S2U) to S-geranyl-2-thiouridine (geS2U) and subsequent selenation of the latter derivative to 2-selenouridine (Se2U) in the tRNA chain.</text>
</comment>
<dbReference type="SUPFAM" id="SSF52540">
    <property type="entry name" value="P-loop containing nucleoside triphosphate hydrolases"/>
    <property type="match status" value="1"/>
</dbReference>
<sequence>MRAFIPTWEYSSRFDWIDITVFIMELTPLVKNIRQILATDTPIIDVRAPIEFKQGSMPAAHNLPLMNDAERAAVGTCYKQQGSKKAVELGHQLVNGAIRSERLAAWHKACQQFPQGYICCARGGMRSHIVQQWLREIGIEYPLIVGGYKALRQTVIELTKELVQRPIVLIGGCTGSGKTTMVRKLPDGIDLEGIAHHRGSSFGRTLQQQYSQATFENHLAVELLKKSQQYSRWVIEDEGRAIGANSLPQPLRTQMAQASLVVVEDPFELRLERLKAEYFDRMTHDFLSTYGEEQGWEAYSEYLHHGISAIRRRLGTQRAAELSTLLDSALIEQQKSGSTEAHFAWLCPLLHEYYDPMYHYQLEKKQDRIIYRGCYEDVLQWLTANAF</sequence>
<dbReference type="InterPro" id="IPR058840">
    <property type="entry name" value="AAA_SelU"/>
</dbReference>
<dbReference type="GO" id="GO:0002098">
    <property type="term" value="P:tRNA wobble uridine modification"/>
    <property type="evidence" value="ECO:0007669"/>
    <property type="project" value="UniProtKB-UniRule"/>
</dbReference>
<comment type="similarity">
    <text evidence="2">Belongs to the SelU family.</text>
</comment>
<dbReference type="InterPro" id="IPR036873">
    <property type="entry name" value="Rhodanese-like_dom_sf"/>
</dbReference>
<comment type="catalytic activity">
    <reaction evidence="2">
        <text>5-methylaminomethyl-2-(Se-phospho)selenouridine(34) in tRNA + H2O = 5-methylaminomethyl-2-selenouridine(34) in tRNA + phosphate</text>
        <dbReference type="Rhea" id="RHEA:60176"/>
        <dbReference type="Rhea" id="RHEA-COMP:10196"/>
        <dbReference type="Rhea" id="RHEA-COMP:15523"/>
        <dbReference type="ChEBI" id="CHEBI:15377"/>
        <dbReference type="ChEBI" id="CHEBI:43474"/>
        <dbReference type="ChEBI" id="CHEBI:82743"/>
        <dbReference type="ChEBI" id="CHEBI:143702"/>
    </reaction>
</comment>
<dbReference type="PANTHER" id="PTHR30401">
    <property type="entry name" value="TRNA 2-SELENOURIDINE SYNTHASE"/>
    <property type="match status" value="1"/>
</dbReference>
<dbReference type="NCBIfam" id="NF008750">
    <property type="entry name" value="PRK11784.1-2"/>
    <property type="match status" value="1"/>
</dbReference>
<comment type="catalytic activity">
    <reaction evidence="2">
        <text>5-methylaminomethyl-2-thiouridine(34) in tRNA + selenophosphate + (2E)-geranyl diphosphate + H2O + H(+) = 5-methylaminomethyl-2-selenouridine(34) in tRNA + (2E)-thiogeraniol + phosphate + diphosphate</text>
        <dbReference type="Rhea" id="RHEA:42716"/>
        <dbReference type="Rhea" id="RHEA-COMP:10195"/>
        <dbReference type="Rhea" id="RHEA-COMP:10196"/>
        <dbReference type="ChEBI" id="CHEBI:15377"/>
        <dbReference type="ChEBI" id="CHEBI:15378"/>
        <dbReference type="ChEBI" id="CHEBI:16144"/>
        <dbReference type="ChEBI" id="CHEBI:33019"/>
        <dbReference type="ChEBI" id="CHEBI:43474"/>
        <dbReference type="ChEBI" id="CHEBI:58057"/>
        <dbReference type="ChEBI" id="CHEBI:74455"/>
        <dbReference type="ChEBI" id="CHEBI:82743"/>
        <dbReference type="ChEBI" id="CHEBI:143703"/>
        <dbReference type="EC" id="2.9.1.3"/>
    </reaction>
</comment>
<evidence type="ECO:0000256" key="2">
    <source>
        <dbReference type="HAMAP-Rule" id="MF_01622"/>
    </source>
</evidence>
<dbReference type="GO" id="GO:0016765">
    <property type="term" value="F:transferase activity, transferring alkyl or aryl (other than methyl) groups"/>
    <property type="evidence" value="ECO:0007669"/>
    <property type="project" value="UniProtKB-UniRule"/>
</dbReference>
<comment type="catalytic activity">
    <reaction evidence="2">
        <text>5-methylaminomethyl-2-thiouridine(34) in tRNA + (2E)-geranyl diphosphate = 5-methylaminomethyl-S-(2E)-geranyl-thiouridine(34) in tRNA + diphosphate</text>
        <dbReference type="Rhea" id="RHEA:14085"/>
        <dbReference type="Rhea" id="RHEA-COMP:10195"/>
        <dbReference type="Rhea" id="RHEA-COMP:14654"/>
        <dbReference type="ChEBI" id="CHEBI:33019"/>
        <dbReference type="ChEBI" id="CHEBI:58057"/>
        <dbReference type="ChEBI" id="CHEBI:74455"/>
        <dbReference type="ChEBI" id="CHEBI:140632"/>
    </reaction>
</comment>
<dbReference type="NCBIfam" id="NF008749">
    <property type="entry name" value="PRK11784.1-1"/>
    <property type="match status" value="1"/>
</dbReference>
<proteinExistence type="inferred from homology"/>
<dbReference type="EMBL" id="CP003488">
    <property type="protein sequence ID" value="AFH95992.1"/>
    <property type="molecule type" value="Genomic_DNA"/>
</dbReference>
<name>A0A140NVL3_PROSM</name>
<comment type="catalytic activity">
    <reaction evidence="2">
        <text>5-methylaminomethyl-S-(2E)-geranyl-thiouridine(34) in tRNA + selenophosphate + H(+) = 5-methylaminomethyl-2-(Se-phospho)selenouridine(34) in tRNA + (2E)-thiogeraniol</text>
        <dbReference type="Rhea" id="RHEA:60172"/>
        <dbReference type="Rhea" id="RHEA-COMP:14654"/>
        <dbReference type="Rhea" id="RHEA-COMP:15523"/>
        <dbReference type="ChEBI" id="CHEBI:15378"/>
        <dbReference type="ChEBI" id="CHEBI:16144"/>
        <dbReference type="ChEBI" id="CHEBI:140632"/>
        <dbReference type="ChEBI" id="CHEBI:143702"/>
        <dbReference type="ChEBI" id="CHEBI:143703"/>
    </reaction>
</comment>
<dbReference type="AlphaFoldDB" id="A0A140NVL3"/>
<feature type="domain" description="Rhodanese" evidence="3">
    <location>
        <begin position="37"/>
        <end position="160"/>
    </location>
</feature>
<accession>A0A140NVL3</accession>
<protein>
    <recommendedName>
        <fullName evidence="2">tRNA 2-selenouridine synthase</fullName>
        <ecNumber evidence="2">2.9.1.3</ecNumber>
    </recommendedName>
</protein>
<dbReference type="InterPro" id="IPR001763">
    <property type="entry name" value="Rhodanese-like_dom"/>
</dbReference>